<comment type="caution">
    <text evidence="2">The sequence shown here is derived from an EMBL/GenBank/DDBJ whole genome shotgun (WGS) entry which is preliminary data.</text>
</comment>
<evidence type="ECO:0000313" key="3">
    <source>
        <dbReference type="Proteomes" id="UP000245370"/>
    </source>
</evidence>
<accession>A0A2U2XCV7</accession>
<organism evidence="2 3">
    <name type="scientific">Brumimicrobium oceani</name>
    <dbReference type="NCBI Taxonomy" id="2100725"/>
    <lineage>
        <taxon>Bacteria</taxon>
        <taxon>Pseudomonadati</taxon>
        <taxon>Bacteroidota</taxon>
        <taxon>Flavobacteriia</taxon>
        <taxon>Flavobacteriales</taxon>
        <taxon>Crocinitomicaceae</taxon>
        <taxon>Brumimicrobium</taxon>
    </lineage>
</organism>
<protein>
    <recommendedName>
        <fullName evidence="4">Lipoprotein</fullName>
    </recommendedName>
</protein>
<evidence type="ECO:0000313" key="2">
    <source>
        <dbReference type="EMBL" id="PWH85541.1"/>
    </source>
</evidence>
<feature type="signal peptide" evidence="1">
    <location>
        <begin position="1"/>
        <end position="19"/>
    </location>
</feature>
<sequence>MKILSLLLLLTLFVSCSNNQPLCDCVEAGEDVNKISASFFNRAPTQAGEDSLNSAKAKYDSLCAPFQEMSPAELHKRAAECQSLEINPDL</sequence>
<gene>
    <name evidence="2" type="ORF">DIT68_07840</name>
</gene>
<dbReference type="Proteomes" id="UP000245370">
    <property type="component" value="Unassembled WGS sequence"/>
</dbReference>
<reference evidence="2 3" key="2">
    <citation type="submission" date="2018-05" db="EMBL/GenBank/DDBJ databases">
        <authorList>
            <person name="Lanie J.A."/>
            <person name="Ng W.-L."/>
            <person name="Kazmierczak K.M."/>
            <person name="Andrzejewski T.M."/>
            <person name="Davidsen T.M."/>
            <person name="Wayne K.J."/>
            <person name="Tettelin H."/>
            <person name="Glass J.I."/>
            <person name="Rusch D."/>
            <person name="Podicherti R."/>
            <person name="Tsui H.-C.T."/>
            <person name="Winkler M.E."/>
        </authorList>
    </citation>
    <scope>NUCLEOTIDE SEQUENCE [LARGE SCALE GENOMIC DNA]</scope>
    <source>
        <strain evidence="2 3">C305</strain>
    </source>
</reference>
<evidence type="ECO:0008006" key="4">
    <source>
        <dbReference type="Google" id="ProtNLM"/>
    </source>
</evidence>
<dbReference type="PROSITE" id="PS51257">
    <property type="entry name" value="PROKAR_LIPOPROTEIN"/>
    <property type="match status" value="1"/>
</dbReference>
<dbReference type="AlphaFoldDB" id="A0A2U2XCV7"/>
<feature type="chain" id="PRO_5015502319" description="Lipoprotein" evidence="1">
    <location>
        <begin position="20"/>
        <end position="90"/>
    </location>
</feature>
<reference evidence="2 3" key="1">
    <citation type="submission" date="2018-05" db="EMBL/GenBank/DDBJ databases">
        <title>Brumimicrobium oceani sp. nov., isolated from coastal sediment.</title>
        <authorList>
            <person name="Kou Y."/>
        </authorList>
    </citation>
    <scope>NUCLEOTIDE SEQUENCE [LARGE SCALE GENOMIC DNA]</scope>
    <source>
        <strain evidence="2 3">C305</strain>
    </source>
</reference>
<dbReference type="EMBL" id="QFRJ01000005">
    <property type="protein sequence ID" value="PWH85541.1"/>
    <property type="molecule type" value="Genomic_DNA"/>
</dbReference>
<name>A0A2U2XCV7_9FLAO</name>
<evidence type="ECO:0000256" key="1">
    <source>
        <dbReference type="SAM" id="SignalP"/>
    </source>
</evidence>
<proteinExistence type="predicted"/>
<keyword evidence="3" id="KW-1185">Reference proteome</keyword>
<dbReference type="RefSeq" id="WP_109359247.1">
    <property type="nucleotide sequence ID" value="NZ_QFRJ01000005.1"/>
</dbReference>
<keyword evidence="1" id="KW-0732">Signal</keyword>
<dbReference type="OrthoDB" id="1467817at2"/>